<dbReference type="InterPro" id="IPR003406">
    <property type="entry name" value="Glyco_trans_14"/>
</dbReference>
<evidence type="ECO:0000256" key="10">
    <source>
        <dbReference type="ARBA" id="ARBA00023034"/>
    </source>
</evidence>
<evidence type="ECO:0000256" key="3">
    <source>
        <dbReference type="ARBA" id="ARBA00022676"/>
    </source>
</evidence>
<evidence type="ECO:0000256" key="4">
    <source>
        <dbReference type="ARBA" id="ARBA00022679"/>
    </source>
</evidence>
<name>A0A1I2AUU6_9BACT</name>
<dbReference type="GO" id="GO:0015012">
    <property type="term" value="P:heparan sulfate proteoglycan biosynthetic process"/>
    <property type="evidence" value="ECO:0007669"/>
    <property type="project" value="TreeGrafter"/>
</dbReference>
<keyword evidence="16" id="KW-1185">Reference proteome</keyword>
<comment type="subcellular location">
    <subcellularLocation>
        <location evidence="2">Endoplasmic reticulum membrane</location>
        <topology evidence="2">Single-pass type II membrane protein</topology>
    </subcellularLocation>
    <subcellularLocation>
        <location evidence="1">Golgi apparatus membrane</location>
        <topology evidence="1">Single-pass type II membrane protein</topology>
    </subcellularLocation>
</comment>
<evidence type="ECO:0000313" key="15">
    <source>
        <dbReference type="EMBL" id="SFE47348.1"/>
    </source>
</evidence>
<evidence type="ECO:0000256" key="9">
    <source>
        <dbReference type="ARBA" id="ARBA00022989"/>
    </source>
</evidence>
<keyword evidence="9" id="KW-1133">Transmembrane helix</keyword>
<keyword evidence="8" id="KW-0735">Signal-anchor</keyword>
<keyword evidence="13" id="KW-0325">Glycoprotein</keyword>
<evidence type="ECO:0000256" key="1">
    <source>
        <dbReference type="ARBA" id="ARBA00004323"/>
    </source>
</evidence>
<evidence type="ECO:0000313" key="16">
    <source>
        <dbReference type="Proteomes" id="UP000198598"/>
    </source>
</evidence>
<dbReference type="RefSeq" id="WP_093831700.1">
    <property type="nucleotide sequence ID" value="NZ_FOLQ01000014.1"/>
</dbReference>
<dbReference type="GO" id="GO:0046872">
    <property type="term" value="F:metal ion binding"/>
    <property type="evidence" value="ECO:0007669"/>
    <property type="project" value="UniProtKB-KW"/>
</dbReference>
<evidence type="ECO:0000256" key="6">
    <source>
        <dbReference type="ARBA" id="ARBA00022723"/>
    </source>
</evidence>
<organism evidence="15 16">
    <name type="scientific">Spirosoma endophyticum</name>
    <dbReference type="NCBI Taxonomy" id="662367"/>
    <lineage>
        <taxon>Bacteria</taxon>
        <taxon>Pseudomonadati</taxon>
        <taxon>Bacteroidota</taxon>
        <taxon>Cytophagia</taxon>
        <taxon>Cytophagales</taxon>
        <taxon>Cytophagaceae</taxon>
        <taxon>Spirosoma</taxon>
    </lineage>
</organism>
<keyword evidence="7" id="KW-0256">Endoplasmic reticulum</keyword>
<keyword evidence="11" id="KW-0472">Membrane</keyword>
<evidence type="ECO:0000256" key="7">
    <source>
        <dbReference type="ARBA" id="ARBA00022824"/>
    </source>
</evidence>
<dbReference type="PANTHER" id="PTHR46025:SF3">
    <property type="entry name" value="XYLOSYLTRANSFERASE OXT"/>
    <property type="match status" value="1"/>
</dbReference>
<evidence type="ECO:0000256" key="13">
    <source>
        <dbReference type="ARBA" id="ARBA00023180"/>
    </source>
</evidence>
<reference evidence="15 16" key="1">
    <citation type="submission" date="2016-10" db="EMBL/GenBank/DDBJ databases">
        <authorList>
            <person name="de Groot N.N."/>
        </authorList>
    </citation>
    <scope>NUCLEOTIDE SEQUENCE [LARGE SCALE GENOMIC DNA]</scope>
    <source>
        <strain evidence="15 16">DSM 26130</strain>
    </source>
</reference>
<dbReference type="GO" id="GO:0016020">
    <property type="term" value="C:membrane"/>
    <property type="evidence" value="ECO:0007669"/>
    <property type="project" value="InterPro"/>
</dbReference>
<dbReference type="GO" id="GO:0050650">
    <property type="term" value="P:chondroitin sulfate proteoglycan biosynthetic process"/>
    <property type="evidence" value="ECO:0007669"/>
    <property type="project" value="TreeGrafter"/>
</dbReference>
<evidence type="ECO:0000256" key="14">
    <source>
        <dbReference type="ARBA" id="ARBA00042865"/>
    </source>
</evidence>
<proteinExistence type="predicted"/>
<keyword evidence="3" id="KW-0328">Glycosyltransferase</keyword>
<accession>A0A1I2AUU6</accession>
<protein>
    <recommendedName>
        <fullName evidence="14">Peptide O-xylosyltransferase</fullName>
    </recommendedName>
</protein>
<dbReference type="PANTHER" id="PTHR46025">
    <property type="entry name" value="XYLOSYLTRANSFERASE OXT"/>
    <property type="match status" value="1"/>
</dbReference>
<dbReference type="InterPro" id="IPR043538">
    <property type="entry name" value="XYLT"/>
</dbReference>
<keyword evidence="5" id="KW-0812">Transmembrane</keyword>
<evidence type="ECO:0000256" key="5">
    <source>
        <dbReference type="ARBA" id="ARBA00022692"/>
    </source>
</evidence>
<keyword evidence="4" id="KW-0808">Transferase</keyword>
<dbReference type="EMBL" id="FOLQ01000014">
    <property type="protein sequence ID" value="SFE47348.1"/>
    <property type="molecule type" value="Genomic_DNA"/>
</dbReference>
<dbReference type="AlphaFoldDB" id="A0A1I2AUU6"/>
<keyword evidence="10" id="KW-0333">Golgi apparatus</keyword>
<dbReference type="OrthoDB" id="7943907at2"/>
<dbReference type="Pfam" id="PF02485">
    <property type="entry name" value="Branch"/>
    <property type="match status" value="1"/>
</dbReference>
<sequence>MEQPVRIAYLIFAHKNPDQLGRLLGKLYYPGCLFYIHVDAKSNVKPFALAASQVPSASVIWLTKRTPVSWGDFSLSAAYLNGFQTILQKRPEPDFIITLSGQDYPIVTNQALHNWLANHIDQTILDYDVVTEDSLHLIERVDRYYLSIKPHRTIVYPYPNPQDFKKRLFNVTLRLSGLFSLPRQFPMGHQMYFGTNWFQVKPVIARYLVEFARSNPSYIKFAHTTFVPEEFFFQTILLNAPDAIRNTLYNHRMTFMQWDRPDGSYTKPISVGELPDMLNSGKFFARKFDETVDSEVLDRLDQYLTGVTPF</sequence>
<dbReference type="STRING" id="662367.SAMN05216167_11486"/>
<evidence type="ECO:0000256" key="12">
    <source>
        <dbReference type="ARBA" id="ARBA00023157"/>
    </source>
</evidence>
<dbReference type="Proteomes" id="UP000198598">
    <property type="component" value="Unassembled WGS sequence"/>
</dbReference>
<evidence type="ECO:0000256" key="8">
    <source>
        <dbReference type="ARBA" id="ARBA00022968"/>
    </source>
</evidence>
<keyword evidence="6" id="KW-0479">Metal-binding</keyword>
<keyword evidence="12" id="KW-1015">Disulfide bond</keyword>
<gene>
    <name evidence="15" type="ORF">SAMN05216167_11486</name>
</gene>
<evidence type="ECO:0000256" key="11">
    <source>
        <dbReference type="ARBA" id="ARBA00023136"/>
    </source>
</evidence>
<dbReference type="GO" id="GO:0030158">
    <property type="term" value="F:protein xylosyltransferase activity"/>
    <property type="evidence" value="ECO:0007669"/>
    <property type="project" value="InterPro"/>
</dbReference>
<evidence type="ECO:0000256" key="2">
    <source>
        <dbReference type="ARBA" id="ARBA00004648"/>
    </source>
</evidence>